<name>A0A6N6JAX2_9RHOB</name>
<dbReference type="RefSeq" id="WP_159804235.1">
    <property type="nucleotide sequence ID" value="NZ_BLJE01000001.1"/>
</dbReference>
<proteinExistence type="predicted"/>
<accession>A0A6N6JAX2</accession>
<dbReference type="PROSITE" id="PS51257">
    <property type="entry name" value="PROKAR_LIPOPROTEIN"/>
    <property type="match status" value="1"/>
</dbReference>
<evidence type="ECO:0000256" key="1">
    <source>
        <dbReference type="SAM" id="SignalP"/>
    </source>
</evidence>
<protein>
    <recommendedName>
        <fullName evidence="4">Lipoprotein</fullName>
    </recommendedName>
</protein>
<evidence type="ECO:0000313" key="3">
    <source>
        <dbReference type="Proteomes" id="UP000436822"/>
    </source>
</evidence>
<sequence>MKVLSNFAVLIALCGGLAACGQGGVTQDQLNAVARACEDRHGVTATTLTYDYSYSSRSGTTYRLEPGTGVSATQAARVNACIDNSIVR</sequence>
<organism evidence="2 3">
    <name type="scientific">Litoreibacter roseus</name>
    <dbReference type="NCBI Taxonomy" id="2601869"/>
    <lineage>
        <taxon>Bacteria</taxon>
        <taxon>Pseudomonadati</taxon>
        <taxon>Pseudomonadota</taxon>
        <taxon>Alphaproteobacteria</taxon>
        <taxon>Rhodobacterales</taxon>
        <taxon>Roseobacteraceae</taxon>
        <taxon>Litoreibacter</taxon>
    </lineage>
</organism>
<dbReference type="Proteomes" id="UP000436822">
    <property type="component" value="Unassembled WGS sequence"/>
</dbReference>
<comment type="caution">
    <text evidence="2">The sequence shown here is derived from an EMBL/GenBank/DDBJ whole genome shotgun (WGS) entry which is preliminary data.</text>
</comment>
<keyword evidence="1" id="KW-0732">Signal</keyword>
<dbReference type="AlphaFoldDB" id="A0A6N6JAX2"/>
<keyword evidence="3" id="KW-1185">Reference proteome</keyword>
<reference evidence="2 3" key="1">
    <citation type="submission" date="2019-12" db="EMBL/GenBank/DDBJ databases">
        <title>Litoreibacter badius sp. nov., a novel bacteriochlorophyll a-containing bacterium in the genus Litoreibacter.</title>
        <authorList>
            <person name="Kanamuro M."/>
            <person name="Takabe Y."/>
            <person name="Mori K."/>
            <person name="Takaichi S."/>
            <person name="Hanada S."/>
        </authorList>
    </citation>
    <scope>NUCLEOTIDE SEQUENCE [LARGE SCALE GENOMIC DNA]</scope>
    <source>
        <strain evidence="2 3">K6</strain>
    </source>
</reference>
<evidence type="ECO:0008006" key="4">
    <source>
        <dbReference type="Google" id="ProtNLM"/>
    </source>
</evidence>
<feature type="chain" id="PRO_5026836405" description="Lipoprotein" evidence="1">
    <location>
        <begin position="19"/>
        <end position="88"/>
    </location>
</feature>
<evidence type="ECO:0000313" key="2">
    <source>
        <dbReference type="EMBL" id="GFE63286.1"/>
    </source>
</evidence>
<dbReference type="EMBL" id="BLJE01000001">
    <property type="protein sequence ID" value="GFE63286.1"/>
    <property type="molecule type" value="Genomic_DNA"/>
</dbReference>
<gene>
    <name evidence="2" type="ORF">KIN_03600</name>
</gene>
<feature type="signal peptide" evidence="1">
    <location>
        <begin position="1"/>
        <end position="18"/>
    </location>
</feature>